<accession>A0A1J7GW73</accession>
<dbReference type="Proteomes" id="UP000188354">
    <property type="component" value="Chromosome LG19"/>
</dbReference>
<evidence type="ECO:0000256" key="1">
    <source>
        <dbReference type="ARBA" id="ARBA00022618"/>
    </source>
</evidence>
<evidence type="ECO:0000313" key="5">
    <source>
        <dbReference type="Proteomes" id="UP000188354"/>
    </source>
</evidence>
<dbReference type="Gene3D" id="1.10.472.10">
    <property type="entry name" value="Cyclin-like"/>
    <property type="match status" value="2"/>
</dbReference>
<dbReference type="AlphaFoldDB" id="A0A1J7GW73"/>
<dbReference type="OMA" id="ACELMMA"/>
<dbReference type="InterPro" id="IPR036915">
    <property type="entry name" value="Cyclin-like_sf"/>
</dbReference>
<organism evidence="4 5">
    <name type="scientific">Lupinus angustifolius</name>
    <name type="common">Narrow-leaved blue lupine</name>
    <dbReference type="NCBI Taxonomy" id="3871"/>
    <lineage>
        <taxon>Eukaryota</taxon>
        <taxon>Viridiplantae</taxon>
        <taxon>Streptophyta</taxon>
        <taxon>Embryophyta</taxon>
        <taxon>Tracheophyta</taxon>
        <taxon>Spermatophyta</taxon>
        <taxon>Magnoliopsida</taxon>
        <taxon>eudicotyledons</taxon>
        <taxon>Gunneridae</taxon>
        <taxon>Pentapetalae</taxon>
        <taxon>rosids</taxon>
        <taxon>fabids</taxon>
        <taxon>Fabales</taxon>
        <taxon>Fabaceae</taxon>
        <taxon>Papilionoideae</taxon>
        <taxon>50 kb inversion clade</taxon>
        <taxon>genistoids sensu lato</taxon>
        <taxon>core genistoids</taxon>
        <taxon>Genisteae</taxon>
        <taxon>Lupinus</taxon>
    </lineage>
</organism>
<keyword evidence="2" id="KW-0131">Cell cycle</keyword>
<reference evidence="4 5" key="1">
    <citation type="journal article" date="2017" name="Plant Biotechnol. J.">
        <title>A comprehensive draft genome sequence for lupin (Lupinus angustifolius), an emerging health food: insights into plant-microbe interactions and legume evolution.</title>
        <authorList>
            <person name="Hane J.K."/>
            <person name="Ming Y."/>
            <person name="Kamphuis L.G."/>
            <person name="Nelson M.N."/>
            <person name="Garg G."/>
            <person name="Atkins C.A."/>
            <person name="Bayer P.E."/>
            <person name="Bravo A."/>
            <person name="Bringans S."/>
            <person name="Cannon S."/>
            <person name="Edwards D."/>
            <person name="Foley R."/>
            <person name="Gao L.L."/>
            <person name="Harrison M.J."/>
            <person name="Huang W."/>
            <person name="Hurgobin B."/>
            <person name="Li S."/>
            <person name="Liu C.W."/>
            <person name="McGrath A."/>
            <person name="Morahan G."/>
            <person name="Murray J."/>
            <person name="Weller J."/>
            <person name="Jian J."/>
            <person name="Singh K.B."/>
        </authorList>
    </citation>
    <scope>NUCLEOTIDE SEQUENCE [LARGE SCALE GENOMIC DNA]</scope>
    <source>
        <strain evidence="5">cv. Tanjil</strain>
        <tissue evidence="4">Whole plant</tissue>
    </source>
</reference>
<name>A0A1J7GW73_LUPAN</name>
<evidence type="ECO:0000259" key="3">
    <source>
        <dbReference type="SMART" id="SM01332"/>
    </source>
</evidence>
<dbReference type="SMART" id="SM01332">
    <property type="entry name" value="Cyclin_C"/>
    <property type="match status" value="1"/>
</dbReference>
<sequence length="256" mass="30520">MPTRREREALHRYFEFESDFMPKKDFYTNHANIIIRKFAVSTIATNWRNTDMDAFIPYLAMNYFDRFVSRNPFLEDRSIAFTRDTIRKMELHILDSLGWRMRPITPFSFLDYFYPTFGRIGGFKRRSINEIIVQALGDDDFIEYKPSQIAQSSFLAATNIAYPLKFPSTHKPEELTNCYQAMIELCQNKDIKIEKRRQTIVTEIEEEEDDDETNKVAPKRLMNFDLKWPKNENHTTCLTTRLREVVLPWEHRCMIG</sequence>
<protein>
    <recommendedName>
        <fullName evidence="3">Cyclin C-terminal domain-containing protein</fullName>
    </recommendedName>
</protein>
<dbReference type="PANTHER" id="PTHR10177">
    <property type="entry name" value="CYCLINS"/>
    <property type="match status" value="1"/>
</dbReference>
<dbReference type="SUPFAM" id="SSF47954">
    <property type="entry name" value="Cyclin-like"/>
    <property type="match status" value="2"/>
</dbReference>
<dbReference type="InterPro" id="IPR004367">
    <property type="entry name" value="Cyclin_C-dom"/>
</dbReference>
<proteinExistence type="predicted"/>
<evidence type="ECO:0000313" key="4">
    <source>
        <dbReference type="EMBL" id="OIV92386.1"/>
    </source>
</evidence>
<keyword evidence="5" id="KW-1185">Reference proteome</keyword>
<gene>
    <name evidence="4" type="ORF">TanjilG_09984</name>
</gene>
<dbReference type="Pfam" id="PF02984">
    <property type="entry name" value="Cyclin_C"/>
    <property type="match status" value="1"/>
</dbReference>
<dbReference type="STRING" id="3871.A0A1J7GW73"/>
<dbReference type="EMBL" id="CM007379">
    <property type="protein sequence ID" value="OIV92386.1"/>
    <property type="molecule type" value="Genomic_DNA"/>
</dbReference>
<dbReference type="Gramene" id="OIV92386">
    <property type="protein sequence ID" value="OIV92386"/>
    <property type="gene ID" value="TanjilG_09984"/>
</dbReference>
<dbReference type="GO" id="GO:0051301">
    <property type="term" value="P:cell division"/>
    <property type="evidence" value="ECO:0007669"/>
    <property type="project" value="UniProtKB-KW"/>
</dbReference>
<feature type="domain" description="Cyclin C-terminal" evidence="3">
    <location>
        <begin position="104"/>
        <end position="207"/>
    </location>
</feature>
<dbReference type="InterPro" id="IPR039361">
    <property type="entry name" value="Cyclin"/>
</dbReference>
<evidence type="ECO:0000256" key="2">
    <source>
        <dbReference type="ARBA" id="ARBA00023306"/>
    </source>
</evidence>
<keyword evidence="1" id="KW-0132">Cell division</keyword>